<dbReference type="GO" id="GO:1901379">
    <property type="term" value="P:regulation of potassium ion transmembrane transport"/>
    <property type="evidence" value="ECO:0007669"/>
    <property type="project" value="TreeGrafter"/>
</dbReference>
<evidence type="ECO:0000256" key="19">
    <source>
        <dbReference type="ARBA" id="ARBA00031436"/>
    </source>
</evidence>
<dbReference type="GO" id="GO:0005737">
    <property type="term" value="C:cytoplasm"/>
    <property type="evidence" value="ECO:0007669"/>
    <property type="project" value="InterPro"/>
</dbReference>
<dbReference type="GO" id="GO:0098900">
    <property type="term" value="P:regulation of action potential"/>
    <property type="evidence" value="ECO:0007669"/>
    <property type="project" value="TreeGrafter"/>
</dbReference>
<dbReference type="InterPro" id="IPR005399">
    <property type="entry name" value="K_chnl_volt-dep_bsu_KCNAB-rel"/>
</dbReference>
<evidence type="ECO:0000256" key="21">
    <source>
        <dbReference type="ARBA" id="ARBA00034102"/>
    </source>
</evidence>
<name>A0A8C0K6Y6_CANLU</name>
<keyword evidence="15" id="KW-0406">Ion transport</keyword>
<dbReference type="PANTHER" id="PTHR43150">
    <property type="entry name" value="HYPERKINETIC, ISOFORM M"/>
    <property type="match status" value="1"/>
</dbReference>
<evidence type="ECO:0000259" key="22">
    <source>
        <dbReference type="Pfam" id="PF00248"/>
    </source>
</evidence>
<dbReference type="InterPro" id="IPR036812">
    <property type="entry name" value="NAD(P)_OxRdtase_dom_sf"/>
</dbReference>
<keyword evidence="6" id="KW-0813">Transport</keyword>
<evidence type="ECO:0000256" key="20">
    <source>
        <dbReference type="ARBA" id="ARBA00032589"/>
    </source>
</evidence>
<dbReference type="InterPro" id="IPR005401">
    <property type="entry name" value="K_chnl_volt-dep_bsu_KCNAB2"/>
</dbReference>
<evidence type="ECO:0000256" key="14">
    <source>
        <dbReference type="ARBA" id="ARBA00023018"/>
    </source>
</evidence>
<dbReference type="NCBIfam" id="TIGR01293">
    <property type="entry name" value="Kv_beta"/>
    <property type="match status" value="1"/>
</dbReference>
<dbReference type="Pfam" id="PF00248">
    <property type="entry name" value="Aldo_ket_red"/>
    <property type="match status" value="1"/>
</dbReference>
<evidence type="ECO:0000256" key="10">
    <source>
        <dbReference type="ARBA" id="ARBA00022599"/>
    </source>
</evidence>
<dbReference type="PANTHER" id="PTHR43150:SF1">
    <property type="entry name" value="VOLTAGE-GATED POTASSIUM CHANNEL SUBUNIT BETA-2"/>
    <property type="match status" value="1"/>
</dbReference>
<dbReference type="GO" id="GO:0008076">
    <property type="term" value="C:voltage-gated potassium channel complex"/>
    <property type="evidence" value="ECO:0007669"/>
    <property type="project" value="TreeGrafter"/>
</dbReference>
<dbReference type="GeneTree" id="ENSGT00940000157867"/>
<comment type="subcellular location">
    <subcellularLocation>
        <location evidence="2">Cell membrane</location>
        <topology evidence="2">Peripheral membrane protein</topology>
        <orientation evidence="2">Cytoplasmic side</orientation>
    </subcellularLocation>
    <subcellularLocation>
        <location evidence="3">Cell projection</location>
        <location evidence="3">Axon</location>
    </subcellularLocation>
    <subcellularLocation>
        <location evidence="1">Cytoplasm</location>
        <location evidence="1">Cytoskeleton</location>
    </subcellularLocation>
    <subcellularLocation>
        <location evidence="21">Synapse</location>
        <location evidence="21">Synaptosome</location>
    </subcellularLocation>
</comment>
<evidence type="ECO:0000256" key="1">
    <source>
        <dbReference type="ARBA" id="ARBA00004245"/>
    </source>
</evidence>
<dbReference type="GO" id="GO:0044325">
    <property type="term" value="F:transmembrane transporter binding"/>
    <property type="evidence" value="ECO:0007669"/>
    <property type="project" value="TreeGrafter"/>
</dbReference>
<evidence type="ECO:0000256" key="13">
    <source>
        <dbReference type="ARBA" id="ARBA00023002"/>
    </source>
</evidence>
<dbReference type="GO" id="GO:0016491">
    <property type="term" value="F:oxidoreductase activity"/>
    <property type="evidence" value="ECO:0007669"/>
    <property type="project" value="UniProtKB-KW"/>
</dbReference>
<proteinExistence type="inferred from homology"/>
<organism evidence="23 24">
    <name type="scientific">Canis lupus dingo</name>
    <name type="common">dingo</name>
    <dbReference type="NCBI Taxonomy" id="286419"/>
    <lineage>
        <taxon>Eukaryota</taxon>
        <taxon>Metazoa</taxon>
        <taxon>Chordata</taxon>
        <taxon>Craniata</taxon>
        <taxon>Vertebrata</taxon>
        <taxon>Euteleostomi</taxon>
        <taxon>Mammalia</taxon>
        <taxon>Eutheria</taxon>
        <taxon>Laurasiatheria</taxon>
        <taxon>Carnivora</taxon>
        <taxon>Caniformia</taxon>
        <taxon>Canidae</taxon>
        <taxon>Canis</taxon>
    </lineage>
</organism>
<evidence type="ECO:0000313" key="23">
    <source>
        <dbReference type="Ensembl" id="ENSCAFP00020011012.1"/>
    </source>
</evidence>
<evidence type="ECO:0000256" key="7">
    <source>
        <dbReference type="ARBA" id="ARBA00022475"/>
    </source>
</evidence>
<evidence type="ECO:0000256" key="2">
    <source>
        <dbReference type="ARBA" id="ARBA00004413"/>
    </source>
</evidence>
<keyword evidence="18" id="KW-0966">Cell projection</keyword>
<keyword evidence="13" id="KW-0560">Oxidoreductase</keyword>
<dbReference type="InterPro" id="IPR023210">
    <property type="entry name" value="NADP_OxRdtase_dom"/>
</dbReference>
<dbReference type="AlphaFoldDB" id="A0A8C0K6Y6"/>
<dbReference type="GO" id="GO:0015459">
    <property type="term" value="F:potassium channel regulator activity"/>
    <property type="evidence" value="ECO:0007669"/>
    <property type="project" value="TreeGrafter"/>
</dbReference>
<keyword evidence="11" id="KW-0521">NADP</keyword>
<dbReference type="GO" id="GO:0005856">
    <property type="term" value="C:cytoskeleton"/>
    <property type="evidence" value="ECO:0007669"/>
    <property type="project" value="UniProtKB-SubCell"/>
</dbReference>
<keyword evidence="24" id="KW-1185">Reference proteome</keyword>
<dbReference type="InterPro" id="IPR005983">
    <property type="entry name" value="K_chnl_volt-dep_bsu_KCNAB"/>
</dbReference>
<evidence type="ECO:0000256" key="4">
    <source>
        <dbReference type="ARBA" id="ARBA00006515"/>
    </source>
</evidence>
<comment type="similarity">
    <text evidence="4">Belongs to the shaker potassium channel beta subunit family.</text>
</comment>
<dbReference type="PRINTS" id="PR01579">
    <property type="entry name" value="KCNAB2CHANEL"/>
</dbReference>
<evidence type="ECO:0000313" key="24">
    <source>
        <dbReference type="Proteomes" id="UP000694391"/>
    </source>
</evidence>
<gene>
    <name evidence="23" type="primary">KCNAB2</name>
</gene>
<protein>
    <recommendedName>
        <fullName evidence="5">Voltage-gated potassium channel subunit beta-2</fullName>
    </recommendedName>
    <alternativeName>
        <fullName evidence="19">K(+) channel subunit beta-2</fullName>
    </alternativeName>
    <alternativeName>
        <fullName evidence="20">Kv-beta-2</fullName>
    </alternativeName>
</protein>
<feature type="domain" description="NADP-dependent oxidoreductase" evidence="22">
    <location>
        <begin position="112"/>
        <end position="326"/>
    </location>
</feature>
<dbReference type="GO" id="GO:0005249">
    <property type="term" value="F:voltage-gated potassium channel activity"/>
    <property type="evidence" value="ECO:0007669"/>
    <property type="project" value="InterPro"/>
</dbReference>
<evidence type="ECO:0000256" key="5">
    <source>
        <dbReference type="ARBA" id="ARBA00013315"/>
    </source>
</evidence>
<evidence type="ECO:0000256" key="17">
    <source>
        <dbReference type="ARBA" id="ARBA00023212"/>
    </source>
</evidence>
<reference evidence="23" key="1">
    <citation type="submission" date="2025-08" db="UniProtKB">
        <authorList>
            <consortium name="Ensembl"/>
        </authorList>
    </citation>
    <scope>IDENTIFICATION</scope>
</reference>
<accession>A0A8C0K6Y6</accession>
<dbReference type="Ensembl" id="ENSCAFT00020012774.1">
    <property type="protein sequence ID" value="ENSCAFP00020011012.1"/>
    <property type="gene ID" value="ENSCAFG00020008857.1"/>
</dbReference>
<evidence type="ECO:0000256" key="15">
    <source>
        <dbReference type="ARBA" id="ARBA00023065"/>
    </source>
</evidence>
<evidence type="ECO:0000256" key="18">
    <source>
        <dbReference type="ARBA" id="ARBA00023273"/>
    </source>
</evidence>
<evidence type="ECO:0000256" key="11">
    <source>
        <dbReference type="ARBA" id="ARBA00022857"/>
    </source>
</evidence>
<evidence type="ECO:0000256" key="6">
    <source>
        <dbReference type="ARBA" id="ARBA00022448"/>
    </source>
</evidence>
<evidence type="ECO:0000256" key="16">
    <source>
        <dbReference type="ARBA" id="ARBA00023136"/>
    </source>
</evidence>
<dbReference type="SUPFAM" id="SSF51430">
    <property type="entry name" value="NAD(P)-linked oxidoreductase"/>
    <property type="match status" value="1"/>
</dbReference>
<keyword evidence="8" id="KW-0963">Cytoplasm</keyword>
<dbReference type="GO" id="GO:0045202">
    <property type="term" value="C:synapse"/>
    <property type="evidence" value="ECO:0007669"/>
    <property type="project" value="UniProtKB-SubCell"/>
</dbReference>
<keyword evidence="9" id="KW-0633">Potassium transport</keyword>
<evidence type="ECO:0000256" key="9">
    <source>
        <dbReference type="ARBA" id="ARBA00022538"/>
    </source>
</evidence>
<reference evidence="23" key="2">
    <citation type="submission" date="2025-09" db="UniProtKB">
        <authorList>
            <consortium name="Ensembl"/>
        </authorList>
    </citation>
    <scope>IDENTIFICATION</scope>
</reference>
<sequence>MYPESTTGSPARLSLRQTGSPGMIYSLFSRNLGKSGLRVSCLGLGESLVFSFQMAEQLMTLAYDNGINLFDTAEVYAAGKYVSFLTGRMQCRPRLPWEEPELLVLPSWVPGLKASLERLQLEYVDVVFANRPDPNTPMEETVRAMTHVINQGMAMYWGTSRWSSMEIMEAYSVARQFNLIPPICEQAEYHMFQREKVEVQLPELFHKIGVGAMTWSPLACGIVSGKYDSGIPPYSRASLKGYQWLKDKILSEEGRRQQAKLKELQAIAERLGCTLPQLAIAWCLRNEGVSSVLLGASSADQLMENIGAIQVLPKLSSSIIHEIDSILGNKPYSKKDYRS</sequence>
<keyword evidence="10" id="KW-0771">Synaptosome</keyword>
<evidence type="ECO:0000256" key="8">
    <source>
        <dbReference type="ARBA" id="ARBA00022490"/>
    </source>
</evidence>
<keyword evidence="17" id="KW-0206">Cytoskeleton</keyword>
<keyword evidence="14" id="KW-0770">Synapse</keyword>
<dbReference type="GO" id="GO:0044224">
    <property type="term" value="C:juxtaparanode region of axon"/>
    <property type="evidence" value="ECO:0007669"/>
    <property type="project" value="TreeGrafter"/>
</dbReference>
<dbReference type="Gene3D" id="3.20.20.100">
    <property type="entry name" value="NADP-dependent oxidoreductase domain"/>
    <property type="match status" value="1"/>
</dbReference>
<dbReference type="PRINTS" id="PR01577">
    <property type="entry name" value="KCNABCHANNEL"/>
</dbReference>
<keyword evidence="12" id="KW-0630">Potassium</keyword>
<keyword evidence="7" id="KW-1003">Cell membrane</keyword>
<evidence type="ECO:0000256" key="12">
    <source>
        <dbReference type="ARBA" id="ARBA00022958"/>
    </source>
</evidence>
<evidence type="ECO:0000256" key="3">
    <source>
        <dbReference type="ARBA" id="ARBA00004489"/>
    </source>
</evidence>
<dbReference type="Proteomes" id="UP000694391">
    <property type="component" value="Unplaced"/>
</dbReference>
<keyword evidence="16" id="KW-0472">Membrane</keyword>